<evidence type="ECO:0000256" key="5">
    <source>
        <dbReference type="ARBA" id="ARBA00023136"/>
    </source>
</evidence>
<dbReference type="Pfam" id="PF04024">
    <property type="entry name" value="PspC"/>
    <property type="match status" value="1"/>
</dbReference>
<dbReference type="Proteomes" id="UP000010880">
    <property type="component" value="Chromosome"/>
</dbReference>
<dbReference type="GO" id="GO:0005886">
    <property type="term" value="C:plasma membrane"/>
    <property type="evidence" value="ECO:0007669"/>
    <property type="project" value="UniProtKB-SubCell"/>
</dbReference>
<accession>L0KB37</accession>
<keyword evidence="9" id="KW-1185">Reference proteome</keyword>
<dbReference type="EMBL" id="CP003359">
    <property type="protein sequence ID" value="AGB41594.1"/>
    <property type="molecule type" value="Genomic_DNA"/>
</dbReference>
<evidence type="ECO:0000256" key="1">
    <source>
        <dbReference type="ARBA" id="ARBA00004162"/>
    </source>
</evidence>
<dbReference type="PATRIC" id="fig|748449.3.peg.1608"/>
<proteinExistence type="predicted"/>
<organism evidence="8 9">
    <name type="scientific">Halobacteroides halobius (strain ATCC 35273 / DSM 5150 / MD-1)</name>
    <dbReference type="NCBI Taxonomy" id="748449"/>
    <lineage>
        <taxon>Bacteria</taxon>
        <taxon>Bacillati</taxon>
        <taxon>Bacillota</taxon>
        <taxon>Clostridia</taxon>
        <taxon>Halanaerobiales</taxon>
        <taxon>Halobacteroidaceae</taxon>
        <taxon>Halobacteroides</taxon>
    </lineage>
</organism>
<keyword evidence="3 6" id="KW-0812">Transmembrane</keyword>
<dbReference type="InterPro" id="IPR007168">
    <property type="entry name" value="Phageshock_PspC_N"/>
</dbReference>
<dbReference type="AlphaFoldDB" id="L0KB37"/>
<evidence type="ECO:0000259" key="7">
    <source>
        <dbReference type="Pfam" id="PF04024"/>
    </source>
</evidence>
<dbReference type="eggNOG" id="COG1983">
    <property type="taxonomic scope" value="Bacteria"/>
</dbReference>
<feature type="domain" description="Phage shock protein PspC N-terminal" evidence="7">
    <location>
        <begin position="3"/>
        <end position="59"/>
    </location>
</feature>
<keyword evidence="2" id="KW-1003">Cell membrane</keyword>
<keyword evidence="5 6" id="KW-0472">Membrane</keyword>
<evidence type="ECO:0000313" key="9">
    <source>
        <dbReference type="Proteomes" id="UP000010880"/>
    </source>
</evidence>
<dbReference type="PANTHER" id="PTHR33885:SF3">
    <property type="entry name" value="PHAGE SHOCK PROTEIN C"/>
    <property type="match status" value="1"/>
</dbReference>
<evidence type="ECO:0000256" key="3">
    <source>
        <dbReference type="ARBA" id="ARBA00022692"/>
    </source>
</evidence>
<dbReference type="PANTHER" id="PTHR33885">
    <property type="entry name" value="PHAGE SHOCK PROTEIN C"/>
    <property type="match status" value="1"/>
</dbReference>
<dbReference type="KEGG" id="hhl:Halha_1656"/>
<dbReference type="STRING" id="748449.Halha_1656"/>
<name>L0KB37_HALHC</name>
<keyword evidence="4 6" id="KW-1133">Transmembrane helix</keyword>
<evidence type="ECO:0000256" key="4">
    <source>
        <dbReference type="ARBA" id="ARBA00022989"/>
    </source>
</evidence>
<dbReference type="HOGENOM" id="CLU_143433_4_3_9"/>
<protein>
    <submittedName>
        <fullName evidence="8">Putative stress-responsive transcriptional regulator</fullName>
    </submittedName>
</protein>
<evidence type="ECO:0000313" key="8">
    <source>
        <dbReference type="EMBL" id="AGB41594.1"/>
    </source>
</evidence>
<comment type="subcellular location">
    <subcellularLocation>
        <location evidence="1">Cell membrane</location>
        <topology evidence="1">Single-pass membrane protein</topology>
    </subcellularLocation>
</comment>
<gene>
    <name evidence="8" type="ordered locus">Halha_1656</name>
</gene>
<evidence type="ECO:0000256" key="6">
    <source>
        <dbReference type="SAM" id="Phobius"/>
    </source>
</evidence>
<feature type="transmembrane region" description="Helical" evidence="6">
    <location>
        <begin position="30"/>
        <end position="57"/>
    </location>
</feature>
<evidence type="ECO:0000256" key="2">
    <source>
        <dbReference type="ARBA" id="ARBA00022475"/>
    </source>
</evidence>
<sequence>MMKKLYLSEKNKKIAGVCSGLGEYFNIDPVIIRLGFILFSLLNPLTIILYLIATLIIPQRNNHTKKIAPPKNDSESKEK</sequence>
<reference evidence="9" key="1">
    <citation type="submission" date="2012-02" db="EMBL/GenBank/DDBJ databases">
        <title>The complete genome of Halobacteroides halobius DSM 5150.</title>
        <authorList>
            <person name="Lucas S."/>
            <person name="Copeland A."/>
            <person name="Lapidus A."/>
            <person name="Glavina del Rio T."/>
            <person name="Dalin E."/>
            <person name="Tice H."/>
            <person name="Bruce D."/>
            <person name="Goodwin L."/>
            <person name="Pitluck S."/>
            <person name="Peters L."/>
            <person name="Mikhailova N."/>
            <person name="Gu W."/>
            <person name="Kyrpides N."/>
            <person name="Mavromatis K."/>
            <person name="Ivanova N."/>
            <person name="Brettin T."/>
            <person name="Detter J.C."/>
            <person name="Han C."/>
            <person name="Larimer F."/>
            <person name="Land M."/>
            <person name="Hauser L."/>
            <person name="Markowitz V."/>
            <person name="Cheng J.-F."/>
            <person name="Hugenholtz P."/>
            <person name="Woyke T."/>
            <person name="Wu D."/>
            <person name="Tindall B."/>
            <person name="Pomrenke H."/>
            <person name="Brambilla E."/>
            <person name="Klenk H.-P."/>
            <person name="Eisen J.A."/>
        </authorList>
    </citation>
    <scope>NUCLEOTIDE SEQUENCE [LARGE SCALE GENOMIC DNA]</scope>
    <source>
        <strain evidence="9">ATCC 35273 / DSM 5150 / MD-1</strain>
    </source>
</reference>
<dbReference type="InterPro" id="IPR052027">
    <property type="entry name" value="PspC"/>
</dbReference>